<evidence type="ECO:0000256" key="1">
    <source>
        <dbReference type="SAM" id="MobiDB-lite"/>
    </source>
</evidence>
<dbReference type="RefSeq" id="WP_379594943.1">
    <property type="nucleotide sequence ID" value="NZ_JBHRTN010000007.1"/>
</dbReference>
<dbReference type="EMBL" id="JBHRTN010000007">
    <property type="protein sequence ID" value="MFC3124520.1"/>
    <property type="molecule type" value="Genomic_DNA"/>
</dbReference>
<dbReference type="PANTHER" id="PTHR38588:SF1">
    <property type="entry name" value="BLL0334 PROTEIN"/>
    <property type="match status" value="1"/>
</dbReference>
<feature type="compositionally biased region" description="Low complexity" evidence="1">
    <location>
        <begin position="154"/>
        <end position="179"/>
    </location>
</feature>
<keyword evidence="2" id="KW-0472">Membrane</keyword>
<sequence>MEMTGERNIAAPRQTVWEGLNDPEILRASIPGCEQIEKTGDDGFSARVAIKIGPMAARFNGKVKLENLNPPTSYTISGEGNGGAMGFAKGGADVSLEESGPGATLLRYAVKAQVGGKMAQLGARLIDSTAKQMADQFFDRFAANVAPAADPAALAGSADGTAEAPRGPGGQPAAPRPSAEPVLPEGTVPTPAPGTEIGDASTTERLGAATLLGAGLAEHAGEVPPGGRQQEPSSGAAAHPAPPARRPVPGPAPALSAFSLIPEEIFGLPTLFWGGSAVFLVILFLLFVLG</sequence>
<keyword evidence="4" id="KW-1185">Reference proteome</keyword>
<feature type="region of interest" description="Disordered" evidence="1">
    <location>
        <begin position="218"/>
        <end position="250"/>
    </location>
</feature>
<feature type="transmembrane region" description="Helical" evidence="2">
    <location>
        <begin position="271"/>
        <end position="289"/>
    </location>
</feature>
<protein>
    <submittedName>
        <fullName evidence="3">Carbon monoxide dehydrogenase subunit G</fullName>
    </submittedName>
</protein>
<feature type="compositionally biased region" description="Pro residues" evidence="1">
    <location>
        <begin position="240"/>
        <end position="250"/>
    </location>
</feature>
<dbReference type="CDD" id="cd05018">
    <property type="entry name" value="CoxG"/>
    <property type="match status" value="1"/>
</dbReference>
<evidence type="ECO:0000313" key="4">
    <source>
        <dbReference type="Proteomes" id="UP001595593"/>
    </source>
</evidence>
<name>A0ABV7FZA8_9PROT</name>
<dbReference type="InterPro" id="IPR023393">
    <property type="entry name" value="START-like_dom_sf"/>
</dbReference>
<evidence type="ECO:0000256" key="2">
    <source>
        <dbReference type="SAM" id="Phobius"/>
    </source>
</evidence>
<accession>A0ABV7FZA8</accession>
<reference evidence="4" key="1">
    <citation type="journal article" date="2019" name="Int. J. Syst. Evol. Microbiol.">
        <title>The Global Catalogue of Microorganisms (GCM) 10K type strain sequencing project: providing services to taxonomists for standard genome sequencing and annotation.</title>
        <authorList>
            <consortium name="The Broad Institute Genomics Platform"/>
            <consortium name="The Broad Institute Genome Sequencing Center for Infectious Disease"/>
            <person name="Wu L."/>
            <person name="Ma J."/>
        </authorList>
    </citation>
    <scope>NUCLEOTIDE SEQUENCE [LARGE SCALE GENOMIC DNA]</scope>
    <source>
        <strain evidence="4">KCTC 52094</strain>
    </source>
</reference>
<dbReference type="Gene3D" id="3.30.530.20">
    <property type="match status" value="1"/>
</dbReference>
<proteinExistence type="predicted"/>
<comment type="caution">
    <text evidence="3">The sequence shown here is derived from an EMBL/GenBank/DDBJ whole genome shotgun (WGS) entry which is preliminary data.</text>
</comment>
<dbReference type="SUPFAM" id="SSF55961">
    <property type="entry name" value="Bet v1-like"/>
    <property type="match status" value="1"/>
</dbReference>
<organism evidence="3 4">
    <name type="scientific">Teichococcus globiformis</name>
    <dbReference type="NCBI Taxonomy" id="2307229"/>
    <lineage>
        <taxon>Bacteria</taxon>
        <taxon>Pseudomonadati</taxon>
        <taxon>Pseudomonadota</taxon>
        <taxon>Alphaproteobacteria</taxon>
        <taxon>Acetobacterales</taxon>
        <taxon>Roseomonadaceae</taxon>
        <taxon>Roseomonas</taxon>
    </lineage>
</organism>
<dbReference type="InterPro" id="IPR010419">
    <property type="entry name" value="CO_DH_gsu"/>
</dbReference>
<dbReference type="Pfam" id="PF06240">
    <property type="entry name" value="COXG"/>
    <property type="match status" value="1"/>
</dbReference>
<evidence type="ECO:0000313" key="3">
    <source>
        <dbReference type="EMBL" id="MFC3124520.1"/>
    </source>
</evidence>
<gene>
    <name evidence="3" type="ORF">ACFOD4_05545</name>
</gene>
<keyword evidence="2" id="KW-1133">Transmembrane helix</keyword>
<keyword evidence="2" id="KW-0812">Transmembrane</keyword>
<dbReference type="Proteomes" id="UP001595593">
    <property type="component" value="Unassembled WGS sequence"/>
</dbReference>
<feature type="region of interest" description="Disordered" evidence="1">
    <location>
        <begin position="154"/>
        <end position="200"/>
    </location>
</feature>
<dbReference type="PANTHER" id="PTHR38588">
    <property type="entry name" value="BLL0334 PROTEIN"/>
    <property type="match status" value="1"/>
</dbReference>